<comment type="similarity">
    <text evidence="1">Belongs to the myoviridae tail sheath protein family.</text>
</comment>
<evidence type="ECO:0000259" key="3">
    <source>
        <dbReference type="Pfam" id="PF17482"/>
    </source>
</evidence>
<dbReference type="Pfam" id="PF04984">
    <property type="entry name" value="Phage_sheath_1"/>
    <property type="match status" value="1"/>
</dbReference>
<proteinExistence type="inferred from homology"/>
<accession>F1YRI1</accession>
<evidence type="ECO:0000259" key="2">
    <source>
        <dbReference type="Pfam" id="PF04984"/>
    </source>
</evidence>
<name>F1YRI1_9PROT</name>
<comment type="caution">
    <text evidence="4">The sequence shown here is derived from an EMBL/GenBank/DDBJ whole genome shotgun (WGS) entry which is preliminary data.</text>
</comment>
<evidence type="ECO:0000313" key="5">
    <source>
        <dbReference type="Proteomes" id="UP000018454"/>
    </source>
</evidence>
<dbReference type="EMBL" id="AEUP01000010">
    <property type="protein sequence ID" value="EGE48666.1"/>
    <property type="molecule type" value="Genomic_DNA"/>
</dbReference>
<feature type="domain" description="Tail sheath protein subtilisin-like" evidence="2">
    <location>
        <begin position="209"/>
        <end position="370"/>
    </location>
</feature>
<dbReference type="AlphaFoldDB" id="F1YRI1"/>
<dbReference type="OrthoDB" id="5442644at2"/>
<feature type="domain" description="Tail sheath protein C-terminal" evidence="3">
    <location>
        <begin position="380"/>
        <end position="492"/>
    </location>
</feature>
<dbReference type="Proteomes" id="UP000018454">
    <property type="component" value="Unassembled WGS sequence"/>
</dbReference>
<evidence type="ECO:0000256" key="1">
    <source>
        <dbReference type="ARBA" id="ARBA00008005"/>
    </source>
</evidence>
<organism evidence="4 5">
    <name type="scientific">Acetobacter pomorum DM001</name>
    <dbReference type="NCBI Taxonomy" id="945681"/>
    <lineage>
        <taxon>Bacteria</taxon>
        <taxon>Pseudomonadati</taxon>
        <taxon>Pseudomonadota</taxon>
        <taxon>Alphaproteobacteria</taxon>
        <taxon>Acetobacterales</taxon>
        <taxon>Acetobacteraceae</taxon>
        <taxon>Acetobacter</taxon>
    </lineage>
</organism>
<dbReference type="InterPro" id="IPR020287">
    <property type="entry name" value="Tail_sheath_C"/>
</dbReference>
<dbReference type="InterPro" id="IPR035089">
    <property type="entry name" value="Phage_sheath_subtilisin"/>
</dbReference>
<gene>
    <name evidence="4" type="ORF">APO_0514</name>
</gene>
<evidence type="ECO:0000313" key="4">
    <source>
        <dbReference type="EMBL" id="EGE48666.1"/>
    </source>
</evidence>
<protein>
    <submittedName>
        <fullName evidence="4">Mu-like prophage FluMu tail sheath protein</fullName>
    </submittedName>
</protein>
<sequence length="495" mass="50914">MSIDVAQVPTGWRVPGAYAQVVVKTSGTALTAMPLRVLLIGVVGTSGTGKPLTVYPNIGAAQAQALAGAGSATAQMVAAFAADAPYTLADLIMVAAPAGGAAATWTVTPEGTATGSGTVALYVSGLRIAATVTSGMKAADVGAALAAAWTDDLVVSTGVEAKADATSGVLSLTSVDKGAWVSDIDVRVSTQYGDGVAGMNLTVAQTAAGAGEVDISGALAAVSNTWYTDIACLPNDGNTLTELATESRRRFGAMAKLDAHVYVGVRATYGEALTLAASLNCEFMSVLPAANARFSPWSAAASLCAVASAALNTDPARQLRTLELTALAGMAPDDADLFDDDMRNVLLSKGMSTFNVTQDGRVVLERVVTTRQTDDAGVPTTAWLDIMVPKTASRVRYEWNTYVTETYPRAKLADDGSVLVNVAGANVVTPSSLLGSWVGQTKLYEAAGWIEDADALGAHAVFERDATDRDRVNCQLPIKVIGSLIVLASSIELQV</sequence>
<dbReference type="Pfam" id="PF17482">
    <property type="entry name" value="Phage_sheath_1C"/>
    <property type="match status" value="1"/>
</dbReference>
<reference evidence="4 5" key="1">
    <citation type="journal article" date="2011" name="Science">
        <title>Drosophila microbiome modulates host developmental and metabolic homeostasis via insulin signaling.</title>
        <authorList>
            <person name="Shin S.C."/>
            <person name="Kim S.H."/>
            <person name="You H."/>
            <person name="Kim B."/>
            <person name="Kim A.C."/>
            <person name="Lee K.A."/>
            <person name="Yoon J.H."/>
            <person name="Ryu J.H."/>
            <person name="Lee W.J."/>
        </authorList>
    </citation>
    <scope>NUCLEOTIDE SEQUENCE [LARGE SCALE GENOMIC DNA]</scope>
    <source>
        <strain evidence="4 5">DM001</strain>
    </source>
</reference>
<dbReference type="RefSeq" id="WP_006115536.1">
    <property type="nucleotide sequence ID" value="NZ_AEUP01000010.1"/>
</dbReference>